<dbReference type="PANTHER" id="PTHR12093:SF10">
    <property type="entry name" value="MEMBRANE-ASSOCIATED PROTEIN HEM"/>
    <property type="match status" value="1"/>
</dbReference>
<dbReference type="Pfam" id="PF09735">
    <property type="entry name" value="Nckap1"/>
    <property type="match status" value="1"/>
</dbReference>
<reference evidence="2 3" key="2">
    <citation type="submission" date="2018-11" db="EMBL/GenBank/DDBJ databases">
        <authorList>
            <consortium name="Pathogen Informatics"/>
        </authorList>
    </citation>
    <scope>NUCLEOTIDE SEQUENCE [LARGE SCALE GENOMIC DNA]</scope>
    <source>
        <strain evidence="2">Dakar</strain>
        <strain evidence="3">Dakar, Senegal</strain>
    </source>
</reference>
<dbReference type="GO" id="GO:0031209">
    <property type="term" value="C:SCAR complex"/>
    <property type="evidence" value="ECO:0007669"/>
    <property type="project" value="TreeGrafter"/>
</dbReference>
<evidence type="ECO:0000256" key="1">
    <source>
        <dbReference type="ARBA" id="ARBA00037947"/>
    </source>
</evidence>
<dbReference type="STRING" id="6186.A0A183L5J3"/>
<proteinExistence type="inferred from homology"/>
<accession>A0A183L5J3</accession>
<dbReference type="GO" id="GO:0030866">
    <property type="term" value="P:cortical actin cytoskeleton organization"/>
    <property type="evidence" value="ECO:0007669"/>
    <property type="project" value="TreeGrafter"/>
</dbReference>
<name>A0A183L5J3_9TREM</name>
<dbReference type="GO" id="GO:0016477">
    <property type="term" value="P:cell migration"/>
    <property type="evidence" value="ECO:0007669"/>
    <property type="project" value="TreeGrafter"/>
</dbReference>
<dbReference type="GO" id="GO:0030031">
    <property type="term" value="P:cell projection assembly"/>
    <property type="evidence" value="ECO:0007669"/>
    <property type="project" value="TreeGrafter"/>
</dbReference>
<evidence type="ECO:0000313" key="4">
    <source>
        <dbReference type="WBParaSite" id="SCUD_0002261201-mRNA-1"/>
    </source>
</evidence>
<gene>
    <name evidence="2" type="ORF">SCUD_LOCUS22609</name>
</gene>
<protein>
    <submittedName>
        <fullName evidence="4">Phospholipase B-like</fullName>
    </submittedName>
</protein>
<sequence>MSPSFTVRNVTTDDFLPTTSNHHLTSQPSMRDVELYSNNVHGYGQLTMTAHYAEWYLENVIKHAYLDHFVYSPLLKSFVTLVSPDVVKFRAEDYADLNELLALTELIGK</sequence>
<dbReference type="EMBL" id="UZAK01050016">
    <property type="protein sequence ID" value="VDP79509.1"/>
    <property type="molecule type" value="Genomic_DNA"/>
</dbReference>
<dbReference type="InterPro" id="IPR019137">
    <property type="entry name" value="Nck-associated_protein-1"/>
</dbReference>
<evidence type="ECO:0000313" key="3">
    <source>
        <dbReference type="Proteomes" id="UP000279833"/>
    </source>
</evidence>
<dbReference type="Proteomes" id="UP000279833">
    <property type="component" value="Unassembled WGS sequence"/>
</dbReference>
<dbReference type="GO" id="GO:0000902">
    <property type="term" value="P:cell morphogenesis"/>
    <property type="evidence" value="ECO:0007669"/>
    <property type="project" value="TreeGrafter"/>
</dbReference>
<comment type="similarity">
    <text evidence="1">Belongs to the HEM-1/HEM-2 family.</text>
</comment>
<reference evidence="4" key="1">
    <citation type="submission" date="2016-06" db="UniProtKB">
        <authorList>
            <consortium name="WormBaseParasite"/>
        </authorList>
    </citation>
    <scope>IDENTIFICATION</scope>
</reference>
<dbReference type="WBParaSite" id="SCUD_0002261201-mRNA-1">
    <property type="protein sequence ID" value="SCUD_0002261201-mRNA-1"/>
    <property type="gene ID" value="SCUD_0002261201"/>
</dbReference>
<dbReference type="AlphaFoldDB" id="A0A183L5J3"/>
<evidence type="ECO:0000313" key="2">
    <source>
        <dbReference type="EMBL" id="VDP79509.1"/>
    </source>
</evidence>
<dbReference type="PANTHER" id="PTHR12093">
    <property type="entry name" value="NCK-ASSOCIATED PROTEIN 1"/>
    <property type="match status" value="1"/>
</dbReference>
<keyword evidence="3" id="KW-1185">Reference proteome</keyword>
<organism evidence="4">
    <name type="scientific">Schistosoma curassoni</name>
    <dbReference type="NCBI Taxonomy" id="6186"/>
    <lineage>
        <taxon>Eukaryota</taxon>
        <taxon>Metazoa</taxon>
        <taxon>Spiralia</taxon>
        <taxon>Lophotrochozoa</taxon>
        <taxon>Platyhelminthes</taxon>
        <taxon>Trematoda</taxon>
        <taxon>Digenea</taxon>
        <taxon>Strigeidida</taxon>
        <taxon>Schistosomatoidea</taxon>
        <taxon>Schistosomatidae</taxon>
        <taxon>Schistosoma</taxon>
    </lineage>
</organism>